<dbReference type="OrthoDB" id="7472137at2"/>
<reference evidence="2 3" key="1">
    <citation type="submission" date="2019-12" db="EMBL/GenBank/DDBJ databases">
        <title>Litoreibacter badius sp. nov., a novel bacteriochlorophyll a-containing bacterium in the genus Litoreibacter.</title>
        <authorList>
            <person name="Kanamuro M."/>
            <person name="Takabe Y."/>
            <person name="Mori K."/>
            <person name="Takaichi S."/>
            <person name="Hanada S."/>
        </authorList>
    </citation>
    <scope>NUCLEOTIDE SEQUENCE [LARGE SCALE GENOMIC DNA]</scope>
    <source>
        <strain evidence="2 3">K6</strain>
    </source>
</reference>
<organism evidence="2 3">
    <name type="scientific">Litoreibacter roseus</name>
    <dbReference type="NCBI Taxonomy" id="2601869"/>
    <lineage>
        <taxon>Bacteria</taxon>
        <taxon>Pseudomonadati</taxon>
        <taxon>Pseudomonadota</taxon>
        <taxon>Alphaproteobacteria</taxon>
        <taxon>Rhodobacterales</taxon>
        <taxon>Roseobacteraceae</taxon>
        <taxon>Litoreibacter</taxon>
    </lineage>
</organism>
<dbReference type="GO" id="GO:0035438">
    <property type="term" value="F:cyclic-di-GMP binding"/>
    <property type="evidence" value="ECO:0007669"/>
    <property type="project" value="InterPro"/>
</dbReference>
<sequence>MKYRPHRYVTDIDLNCIAGDTHVLVQAINISPYGMRLKCDLGLMIGMPITVEILGRQTAARVAWTRPDSIGIVFKQALSIADLKNFRRMKGPGGHRRPALRRVHEFAGG</sequence>
<feature type="domain" description="PilZ" evidence="1">
    <location>
        <begin position="6"/>
        <end position="88"/>
    </location>
</feature>
<dbReference type="RefSeq" id="WP_159804418.1">
    <property type="nucleotide sequence ID" value="NZ_BLJE01000001.1"/>
</dbReference>
<comment type="caution">
    <text evidence="2">The sequence shown here is derived from an EMBL/GenBank/DDBJ whole genome shotgun (WGS) entry which is preliminary data.</text>
</comment>
<dbReference type="InterPro" id="IPR009875">
    <property type="entry name" value="PilZ_domain"/>
</dbReference>
<proteinExistence type="predicted"/>
<accession>A0A6N6JBP3</accession>
<evidence type="ECO:0000259" key="1">
    <source>
        <dbReference type="Pfam" id="PF07238"/>
    </source>
</evidence>
<evidence type="ECO:0000313" key="2">
    <source>
        <dbReference type="EMBL" id="GFE63484.1"/>
    </source>
</evidence>
<evidence type="ECO:0000313" key="3">
    <source>
        <dbReference type="Proteomes" id="UP000436822"/>
    </source>
</evidence>
<keyword evidence="3" id="KW-1185">Reference proteome</keyword>
<dbReference type="AlphaFoldDB" id="A0A6N6JBP3"/>
<dbReference type="EMBL" id="BLJE01000001">
    <property type="protein sequence ID" value="GFE63484.1"/>
    <property type="molecule type" value="Genomic_DNA"/>
</dbReference>
<protein>
    <recommendedName>
        <fullName evidence="1">PilZ domain-containing protein</fullName>
    </recommendedName>
</protein>
<gene>
    <name evidence="2" type="ORF">KIN_05580</name>
</gene>
<dbReference type="Pfam" id="PF07238">
    <property type="entry name" value="PilZ"/>
    <property type="match status" value="1"/>
</dbReference>
<name>A0A6N6JBP3_9RHOB</name>
<dbReference type="SUPFAM" id="SSF141371">
    <property type="entry name" value="PilZ domain-like"/>
    <property type="match status" value="1"/>
</dbReference>
<dbReference type="Proteomes" id="UP000436822">
    <property type="component" value="Unassembled WGS sequence"/>
</dbReference>